<name>A0A6C1B381_9RHOO</name>
<keyword evidence="2" id="KW-1133">Transmembrane helix</keyword>
<evidence type="ECO:0000259" key="4">
    <source>
        <dbReference type="Pfam" id="PF06761"/>
    </source>
</evidence>
<dbReference type="Pfam" id="PF14331">
    <property type="entry name" value="IcmF-related_N"/>
    <property type="match status" value="1"/>
</dbReference>
<dbReference type="InterPro" id="IPR048677">
    <property type="entry name" value="TssM1_hel"/>
</dbReference>
<gene>
    <name evidence="7" type="primary">tssM</name>
    <name evidence="7" type="ORF">G3580_10965</name>
</gene>
<dbReference type="Pfam" id="PF06744">
    <property type="entry name" value="IcmF_C"/>
    <property type="match status" value="1"/>
</dbReference>
<accession>A0A6C1B381</accession>
<proteinExistence type="predicted"/>
<protein>
    <submittedName>
        <fullName evidence="7">Type VI secretion system membrane subunit TssM</fullName>
    </submittedName>
</protein>
<organism evidence="7 8">
    <name type="scientific">Nitrogeniibacter mangrovi</name>
    <dbReference type="NCBI Taxonomy" id="2016596"/>
    <lineage>
        <taxon>Bacteria</taxon>
        <taxon>Pseudomonadati</taxon>
        <taxon>Pseudomonadota</taxon>
        <taxon>Betaproteobacteria</taxon>
        <taxon>Rhodocyclales</taxon>
        <taxon>Zoogloeaceae</taxon>
        <taxon>Nitrogeniibacter</taxon>
    </lineage>
</organism>
<evidence type="ECO:0000259" key="5">
    <source>
        <dbReference type="Pfam" id="PF14331"/>
    </source>
</evidence>
<keyword evidence="2" id="KW-0812">Transmembrane</keyword>
<feature type="domain" description="Type VI secretion system component TssM1 helical" evidence="6">
    <location>
        <begin position="987"/>
        <end position="1077"/>
    </location>
</feature>
<feature type="transmembrane region" description="Helical" evidence="2">
    <location>
        <begin position="12"/>
        <end position="30"/>
    </location>
</feature>
<feature type="transmembrane region" description="Helical" evidence="2">
    <location>
        <begin position="36"/>
        <end position="57"/>
    </location>
</feature>
<feature type="domain" description="Type VI secretion system IcmF C-terminal" evidence="3">
    <location>
        <begin position="1098"/>
        <end position="1200"/>
    </location>
</feature>
<dbReference type="InterPro" id="IPR017731">
    <property type="entry name" value="TssM1-like"/>
</dbReference>
<dbReference type="Pfam" id="PF21070">
    <property type="entry name" value="IcmF_helical"/>
    <property type="match status" value="1"/>
</dbReference>
<feature type="domain" description="IcmF-related" evidence="4">
    <location>
        <begin position="491"/>
        <end position="830"/>
    </location>
</feature>
<dbReference type="NCBIfam" id="TIGR03348">
    <property type="entry name" value="VI_IcmF"/>
    <property type="match status" value="1"/>
</dbReference>
<keyword evidence="8" id="KW-1185">Reference proteome</keyword>
<dbReference type="RefSeq" id="WP_173765451.1">
    <property type="nucleotide sequence ID" value="NZ_CP048836.1"/>
</dbReference>
<feature type="transmembrane region" description="Helical" evidence="2">
    <location>
        <begin position="440"/>
        <end position="461"/>
    </location>
</feature>
<dbReference type="SUPFAM" id="SSF52540">
    <property type="entry name" value="P-loop containing nucleoside triphosphate hydrolases"/>
    <property type="match status" value="1"/>
</dbReference>
<feature type="domain" description="Type VI secretion system component TssM1 N-terminal" evidence="5">
    <location>
        <begin position="188"/>
        <end position="444"/>
    </location>
</feature>
<dbReference type="PANTHER" id="PTHR36153:SF1">
    <property type="entry name" value="TYPE VI SECRETION SYSTEM COMPONENT TSSM1"/>
    <property type="match status" value="1"/>
</dbReference>
<dbReference type="Pfam" id="PF06761">
    <property type="entry name" value="IcmF-related"/>
    <property type="match status" value="1"/>
</dbReference>
<dbReference type="EMBL" id="CP048836">
    <property type="protein sequence ID" value="QID18112.1"/>
    <property type="molecule type" value="Genomic_DNA"/>
</dbReference>
<dbReference type="InterPro" id="IPR009612">
    <property type="entry name" value="IcmF-rel"/>
</dbReference>
<evidence type="ECO:0000256" key="2">
    <source>
        <dbReference type="SAM" id="Phobius"/>
    </source>
</evidence>
<dbReference type="AlphaFoldDB" id="A0A6C1B381"/>
<sequence>MSRLRSLLLDSRTLSFLGIAALIGFFFLGASTLKLALTWAAIASVVILLIWLAVWLWRRRKARKAAAELDQMLDEQAEQAARAAPDDGTRAEIETLRERMREAVRTIKTSKLGQLSGNAALYELPWYIVIGNPAAGKSTAVVNSGLRFPFADGASNVIHGIGGTRNCDWFFTSEGILLDTAGRYSVHEEDRGEWLGFLDLLKRHRRMAPINGIIVAVSIAELVGNRPEFAVELAKNLRQRVQELTERLEVFAPVYVMFTKADLITGFNDFFQDVDWNERDRVWGATLPYQTDEPNDAIARFDRHFDALYDGLREMSVAQMSLARGNTMPPGLLAFPLEFAAIKPALRGFLATLFEDNPFQYKPVFRGFYFTSAVQDGESKSASTQRVEERFGLVGDGPAPTRITSSNGFFLKDLFSRVVFADRNLVRQHASRRKTRLRHAGFAAALVLLGLALAGWSWSFVSNQSLVANVRADLDKAVRLQADRIDLQSRLEALDILQDRITQLEGFETDHPLSLGLGLFQGDALLTKLKAEYFAGVRSIMLTPVVDNLEAFLREVNAHADALQPVNQTPATTGTRKRTYERASATNVEDAYNALKTYLMLSSRSHVEAGHLSDQLTRFWRGWLESNRGTMSREQMIRSAERILSFHLSQANDPQWPLVEINPALVDQTRENLRRVVQGMPAVERVYADIKARAATRFSPVTVASVLDERDTRLVTGARAISGAFTEAAWKSYVRDAIKEAATNELQSTDWVLNTSVQDDLTLQGSPEQIQKTLTAMYKKDYAAEWQAFAAGISVTGFDAFDAAVAGMNRLGDPQDSPLQRILKTLYAQTAWDNPAAVNRGLAKAQTGFVDWFKRSILRMQPSRVQVDLNVSSDKAAVAMGPIGERFSGVGRIVAERDGAEPLVTVYLKQLSKLRTRLNQLKNQGDPGPGAIALMRQTLEGNGSELADTLRFVDEQMLAGVPDTQRKILRPLLVRPLLQTYAAIIRPAERELNKTWLAQVFDPYQHKLAIKYPFAPNAEIEASPTEIAQIFGPEGAIAKFVEQTMGPVVVRRGNTIVARTWGDLGITITPEFMRGVARWVAPLDGGAAGGTGAPQTVFQLMPHPAPGTTEFMVEIDGQQLRYRNTAAQWANFVWPNAQGTPGARIVATTFDGRSVEVVNFPGRYGLEKLINSARRQRKPEGTFQLAWEKAGVTVKVDLRIISSAQAQAASQDNPRERIDTLALPRTVAGTPAAPGPVAQAQPGATP</sequence>
<dbReference type="Proteomes" id="UP000501991">
    <property type="component" value="Chromosome"/>
</dbReference>
<dbReference type="InterPro" id="IPR027417">
    <property type="entry name" value="P-loop_NTPase"/>
</dbReference>
<feature type="region of interest" description="Disordered" evidence="1">
    <location>
        <begin position="1224"/>
        <end position="1246"/>
    </location>
</feature>
<feature type="compositionally biased region" description="Low complexity" evidence="1">
    <location>
        <begin position="1226"/>
        <end position="1246"/>
    </location>
</feature>
<dbReference type="InterPro" id="IPR010623">
    <property type="entry name" value="IcmF_C"/>
</dbReference>
<evidence type="ECO:0000256" key="1">
    <source>
        <dbReference type="SAM" id="MobiDB-lite"/>
    </source>
</evidence>
<dbReference type="PANTHER" id="PTHR36153">
    <property type="entry name" value="INNER MEMBRANE PROTEIN-RELATED"/>
    <property type="match status" value="1"/>
</dbReference>
<dbReference type="InterPro" id="IPR025743">
    <property type="entry name" value="TssM1_N"/>
</dbReference>
<dbReference type="InterPro" id="IPR053156">
    <property type="entry name" value="T6SS_TssM-like"/>
</dbReference>
<dbReference type="KEGG" id="azq:G3580_10965"/>
<keyword evidence="2" id="KW-0472">Membrane</keyword>
<evidence type="ECO:0000313" key="8">
    <source>
        <dbReference type="Proteomes" id="UP000501991"/>
    </source>
</evidence>
<reference evidence="7 8" key="1">
    <citation type="submission" date="2020-02" db="EMBL/GenBank/DDBJ databases">
        <title>Nitrogenibacter mangrovi gen. nov., sp. nov. isolated from mangrove sediment, a denitrifying betaproteobacterium.</title>
        <authorList>
            <person name="Liao H."/>
            <person name="Tian Y."/>
        </authorList>
    </citation>
    <scope>NUCLEOTIDE SEQUENCE [LARGE SCALE GENOMIC DNA]</scope>
    <source>
        <strain evidence="7 8">M9-3-2</strain>
    </source>
</reference>
<evidence type="ECO:0000313" key="7">
    <source>
        <dbReference type="EMBL" id="QID18112.1"/>
    </source>
</evidence>
<evidence type="ECO:0000259" key="3">
    <source>
        <dbReference type="Pfam" id="PF06744"/>
    </source>
</evidence>
<evidence type="ECO:0000259" key="6">
    <source>
        <dbReference type="Pfam" id="PF21070"/>
    </source>
</evidence>